<dbReference type="HAMAP" id="MF_03000">
    <property type="entry name" value="eIF3a"/>
    <property type="match status" value="1"/>
</dbReference>
<gene>
    <name evidence="8" type="ORF">DICPUDRAFT_28339</name>
</gene>
<dbReference type="PANTHER" id="PTHR14005:SF0">
    <property type="entry name" value="EUKARYOTIC TRANSLATION INITIATION FACTOR 3 SUBUNIT A"/>
    <property type="match status" value="1"/>
</dbReference>
<evidence type="ECO:0000256" key="2">
    <source>
        <dbReference type="ARBA" id="ARBA00022540"/>
    </source>
</evidence>
<dbReference type="Pfam" id="PF01399">
    <property type="entry name" value="PCI"/>
    <property type="match status" value="1"/>
</dbReference>
<evidence type="ECO:0000313" key="8">
    <source>
        <dbReference type="EMBL" id="EGC38605.1"/>
    </source>
</evidence>
<keyword evidence="3 5" id="KW-0694">RNA-binding</keyword>
<keyword evidence="2 5" id="KW-0396">Initiation factor</keyword>
<evidence type="ECO:0000259" key="7">
    <source>
        <dbReference type="PROSITE" id="PS50250"/>
    </source>
</evidence>
<comment type="function">
    <text evidence="5">RNA-binding component of the eukaryotic translation initiation factor 3 (eIF-3) complex, which is involved in protein synthesis of a specialized repertoire of mRNAs and, together with other initiation factors, stimulates binding of mRNA and methionyl-tRNAi to the 40S ribosome. The eIF-3 complex specifically targets and initiates translation of a subset of mRNAs involved in cell proliferation.</text>
</comment>
<dbReference type="KEGG" id="dpp:DICPUDRAFT_28339"/>
<dbReference type="GO" id="GO:0002188">
    <property type="term" value="P:translation reinitiation"/>
    <property type="evidence" value="ECO:0000318"/>
    <property type="project" value="GO_Central"/>
</dbReference>
<dbReference type="Gene3D" id="4.10.860.10">
    <property type="entry name" value="UVR domain"/>
    <property type="match status" value="1"/>
</dbReference>
<feature type="compositionally biased region" description="Basic and acidic residues" evidence="6">
    <location>
        <begin position="788"/>
        <end position="922"/>
    </location>
</feature>
<comment type="similarity">
    <text evidence="5">Belongs to the eIF-3 subunit A family.</text>
</comment>
<feature type="compositionally biased region" description="Basic and acidic residues" evidence="6">
    <location>
        <begin position="958"/>
        <end position="972"/>
    </location>
</feature>
<dbReference type="GO" id="GO:0003729">
    <property type="term" value="F:mRNA binding"/>
    <property type="evidence" value="ECO:0000318"/>
    <property type="project" value="GO_Central"/>
</dbReference>
<dbReference type="Gene3D" id="1.25.40.860">
    <property type="match status" value="2"/>
</dbReference>
<feature type="compositionally biased region" description="Basic and acidic residues" evidence="6">
    <location>
        <begin position="722"/>
        <end position="767"/>
    </location>
</feature>
<dbReference type="InterPro" id="IPR027512">
    <property type="entry name" value="EIF3A"/>
</dbReference>
<dbReference type="GO" id="GO:0003743">
    <property type="term" value="F:translation initiation factor activity"/>
    <property type="evidence" value="ECO:0007669"/>
    <property type="project" value="UniProtKB-UniRule"/>
</dbReference>
<name>F0ZBR6_DICPU</name>
<sequence length="1021" mass="119073">MTQLLATANEHALTQANDFIKANNKGRALNILRDLLIERSQWHSSLEQVMSLYVSLCAENLDYQSLRDGIHHYKASITSQKEFSLAPFENILKEITSPIEAKIDEMKESLDKTSAAEEQTDLITLIDPQQTVLFSYMKYLFEAYKSMIEVLTRPNIKFEHAKFDHSKFDPILLKISIQALNYCLKYQRKPDFMVLTETFRSSIEALFKAPSLDTVNTHIEIRFHQLSVAISLGLYNIAYKSIEDINIMIFSLLAKPKPVVLATYFQKLAQVYWITNAHLLHAYALYKHFFYNKNYNMNFSPEDTQLYSSVLLVAALSSPIQENNTNNSLLQFDSQSQRAMGLASLLSLQSIPRRETFLQDVRKVTGDVYPELADLFSIFEKKSSPLMFAKLLEPKIKFIESHAQLSQYLKPFLRVVFTKITLQVSKVYEVIKIEEFIKLIPFYNKGQIELYLLEAIKRKLIGARIDHKAGVVRFGHYDFDSAKISDQLSNIASGVGKALKMVEPEKKEQQHNRVKKEVYVKIINSLNDEHRRILARKEIIEKKKIYMEQQERIKKQKEQEETLKRAQEKALRDQQRIQEDLERREIEQQQQQQQVSQLDQTINAVDKAKVEMRAKVAKISKQLYILERAYREEELPVVEKLQEVKKVEDKEYFEKTQNDYLQTHKSIHDRNIAEKNRLNRIVSDYQTFTQHILEERKKQLPALQQEQEKRFQEFLRQQEQEVAERKAQKEATRKAAAEAKAREEEEKRRREEEERAAREKEEQERKNAPYVPPSRKTFDDDSGSGRPFGDRGNRDNWGDDRRGGFGRDDRRSGDRDNWGSRRGGDDDRRSGERDNWGSRRDDAPPQRGDGEDSWKRDDAPPQRREGGVFGREERRGDDRRGGYGREERRGTDNWGRRDEAPPRRDDNEGWGRRDDAPPRPREGGAFGNIRRGDEDRRGGNDSWGRRDDAPPRPTNDSDNWRRDDTPPQRREGGGGGAFGNTRRGDDDRRGGDSWRRGEKKDDKKKDDDGWQTVGPKRGNKF</sequence>
<feature type="domain" description="PCI" evidence="7">
    <location>
        <begin position="304"/>
        <end position="479"/>
    </location>
</feature>
<comment type="subcellular location">
    <subcellularLocation>
        <location evidence="5">Cytoplasm</location>
    </subcellularLocation>
</comment>
<feature type="region of interest" description="Disordered" evidence="6">
    <location>
        <begin position="722"/>
        <end position="1021"/>
    </location>
</feature>
<keyword evidence="1 5" id="KW-0963">Cytoplasm</keyword>
<evidence type="ECO:0000256" key="4">
    <source>
        <dbReference type="ARBA" id="ARBA00022917"/>
    </source>
</evidence>
<feature type="coiled-coil region" evidence="5">
    <location>
        <begin position="523"/>
        <end position="601"/>
    </location>
</feature>
<dbReference type="SMART" id="SM00088">
    <property type="entry name" value="PINT"/>
    <property type="match status" value="1"/>
</dbReference>
<reference evidence="9" key="1">
    <citation type="journal article" date="2011" name="Genome Biol.">
        <title>Comparative genomics of the social amoebae Dictyostelium discoideum and Dictyostelium purpureum.</title>
        <authorList>
            <consortium name="US DOE Joint Genome Institute (JGI-PGF)"/>
            <person name="Sucgang R."/>
            <person name="Kuo A."/>
            <person name="Tian X."/>
            <person name="Salerno W."/>
            <person name="Parikh A."/>
            <person name="Feasley C.L."/>
            <person name="Dalin E."/>
            <person name="Tu H."/>
            <person name="Huang E."/>
            <person name="Barry K."/>
            <person name="Lindquist E."/>
            <person name="Shapiro H."/>
            <person name="Bruce D."/>
            <person name="Schmutz J."/>
            <person name="Salamov A."/>
            <person name="Fey P."/>
            <person name="Gaudet P."/>
            <person name="Anjard C."/>
            <person name="Babu M.M."/>
            <person name="Basu S."/>
            <person name="Bushmanova Y."/>
            <person name="van der Wel H."/>
            <person name="Katoh-Kurasawa M."/>
            <person name="Dinh C."/>
            <person name="Coutinho P.M."/>
            <person name="Saito T."/>
            <person name="Elias M."/>
            <person name="Schaap P."/>
            <person name="Kay R.R."/>
            <person name="Henrissat B."/>
            <person name="Eichinger L."/>
            <person name="Rivero F."/>
            <person name="Putnam N.H."/>
            <person name="West C.M."/>
            <person name="Loomis W.F."/>
            <person name="Chisholm R.L."/>
            <person name="Shaulsky G."/>
            <person name="Strassmann J.E."/>
            <person name="Queller D.C."/>
            <person name="Kuspa A."/>
            <person name="Grigoriev I.V."/>
        </authorList>
    </citation>
    <scope>NUCLEOTIDE SEQUENCE [LARGE SCALE GENOMIC DNA]</scope>
    <source>
        <strain evidence="9">QSDP1</strain>
    </source>
</reference>
<accession>F0ZBR6</accession>
<dbReference type="GO" id="GO:0043614">
    <property type="term" value="C:multi-eIF complex"/>
    <property type="evidence" value="ECO:0000318"/>
    <property type="project" value="GO_Central"/>
</dbReference>
<proteinExistence type="inferred from homology"/>
<dbReference type="RefSeq" id="XP_003284884.1">
    <property type="nucleotide sequence ID" value="XM_003284836.1"/>
</dbReference>
<dbReference type="InterPro" id="IPR000717">
    <property type="entry name" value="PCI_dom"/>
</dbReference>
<dbReference type="PANTHER" id="PTHR14005">
    <property type="entry name" value="EUKARYOTIC TRANSLATION INITIATION FACTOR 3, THETA SUBUNIT"/>
    <property type="match status" value="1"/>
</dbReference>
<dbReference type="STRING" id="5786.F0ZBR6"/>
<keyword evidence="5" id="KW-0175">Coiled coil</keyword>
<dbReference type="Pfam" id="PF22591">
    <property type="entry name" value="eIF3a_PCI_TPR-like"/>
    <property type="match status" value="1"/>
</dbReference>
<dbReference type="GeneID" id="10506966"/>
<dbReference type="GO" id="GO:0016282">
    <property type="term" value="C:eukaryotic 43S preinitiation complex"/>
    <property type="evidence" value="ECO:0007669"/>
    <property type="project" value="UniProtKB-UniRule"/>
</dbReference>
<evidence type="ECO:0000256" key="5">
    <source>
        <dbReference type="HAMAP-Rule" id="MF_03000"/>
    </source>
</evidence>
<evidence type="ECO:0000313" key="9">
    <source>
        <dbReference type="Proteomes" id="UP000001064"/>
    </source>
</evidence>
<dbReference type="InterPro" id="IPR054711">
    <property type="entry name" value="eIF3a_PCI_TPR-like"/>
</dbReference>
<comment type="subunit">
    <text evidence="5">Component of the eukaryotic translation initiation factor 3 (eIF-3) complex.</text>
</comment>
<evidence type="ECO:0000256" key="1">
    <source>
        <dbReference type="ARBA" id="ARBA00022490"/>
    </source>
</evidence>
<feature type="compositionally biased region" description="Basic and acidic residues" evidence="6">
    <location>
        <begin position="930"/>
        <end position="950"/>
    </location>
</feature>
<feature type="compositionally biased region" description="Basic and acidic residues" evidence="6">
    <location>
        <begin position="982"/>
        <end position="1008"/>
    </location>
</feature>
<dbReference type="GO" id="GO:0033290">
    <property type="term" value="C:eukaryotic 48S preinitiation complex"/>
    <property type="evidence" value="ECO:0007669"/>
    <property type="project" value="UniProtKB-UniRule"/>
</dbReference>
<dbReference type="VEuPathDB" id="AmoebaDB:DICPUDRAFT_28339"/>
<evidence type="ECO:0000256" key="6">
    <source>
        <dbReference type="SAM" id="MobiDB-lite"/>
    </source>
</evidence>
<dbReference type="FunCoup" id="F0ZBR6">
    <property type="interactions" value="1008"/>
</dbReference>
<dbReference type="eggNOG" id="KOG2072">
    <property type="taxonomic scope" value="Eukaryota"/>
</dbReference>
<dbReference type="OMA" id="EHITNKR"/>
<dbReference type="OrthoDB" id="18884at2759"/>
<protein>
    <recommendedName>
        <fullName evidence="5">Eukaryotic translation initiation factor 3 subunit A</fullName>
        <shortName evidence="5">eIF3a</shortName>
    </recommendedName>
    <alternativeName>
        <fullName evidence="5">Eukaryotic translation initiation factor 3 subunit 10</fullName>
    </alternativeName>
</protein>
<dbReference type="EMBL" id="GL870973">
    <property type="protein sequence ID" value="EGC38605.1"/>
    <property type="molecule type" value="Genomic_DNA"/>
</dbReference>
<dbReference type="GO" id="GO:0001732">
    <property type="term" value="P:formation of cytoplasmic translation initiation complex"/>
    <property type="evidence" value="ECO:0000318"/>
    <property type="project" value="GO_Central"/>
</dbReference>
<dbReference type="InParanoid" id="F0ZBR6"/>
<keyword evidence="4 5" id="KW-0648">Protein biosynthesis</keyword>
<organism evidence="8 9">
    <name type="scientific">Dictyostelium purpureum</name>
    <name type="common">Slime mold</name>
    <dbReference type="NCBI Taxonomy" id="5786"/>
    <lineage>
        <taxon>Eukaryota</taxon>
        <taxon>Amoebozoa</taxon>
        <taxon>Evosea</taxon>
        <taxon>Eumycetozoa</taxon>
        <taxon>Dictyostelia</taxon>
        <taxon>Dictyosteliales</taxon>
        <taxon>Dictyosteliaceae</taxon>
        <taxon>Dictyostelium</taxon>
    </lineage>
</organism>
<dbReference type="GO" id="GO:0071541">
    <property type="term" value="C:eukaryotic translation initiation factor 3 complex, eIF3m"/>
    <property type="evidence" value="ECO:0000318"/>
    <property type="project" value="GO_Central"/>
</dbReference>
<dbReference type="GO" id="GO:0071540">
    <property type="term" value="C:eukaryotic translation initiation factor 3 complex, eIF3e"/>
    <property type="evidence" value="ECO:0000318"/>
    <property type="project" value="GO_Central"/>
</dbReference>
<dbReference type="Proteomes" id="UP000001064">
    <property type="component" value="Unassembled WGS sequence"/>
</dbReference>
<dbReference type="AlphaFoldDB" id="F0ZBR6"/>
<dbReference type="PROSITE" id="PS50250">
    <property type="entry name" value="PCI"/>
    <property type="match status" value="1"/>
</dbReference>
<keyword evidence="9" id="KW-1185">Reference proteome</keyword>
<evidence type="ECO:0000256" key="3">
    <source>
        <dbReference type="ARBA" id="ARBA00022884"/>
    </source>
</evidence>